<dbReference type="RefSeq" id="WP_013515346.1">
    <property type="nucleotide sequence ID" value="NC_014844.1"/>
</dbReference>
<dbReference type="EMBL" id="CP002431">
    <property type="protein sequence ID" value="ADU63434.1"/>
    <property type="molecule type" value="Genomic_DNA"/>
</dbReference>
<dbReference type="HOGENOM" id="CLU_2824035_0_0_7"/>
<dbReference type="KEGG" id="das:Daes_2429"/>
<keyword evidence="3" id="KW-1185">Reference proteome</keyword>
<keyword evidence="1" id="KW-1133">Transmembrane helix</keyword>
<evidence type="ECO:0000256" key="1">
    <source>
        <dbReference type="SAM" id="Phobius"/>
    </source>
</evidence>
<feature type="transmembrane region" description="Helical" evidence="1">
    <location>
        <begin position="15"/>
        <end position="32"/>
    </location>
</feature>
<organism evidence="2 3">
    <name type="scientific">Pseudodesulfovibrio aespoeensis (strain ATCC 700646 / DSM 10631 / Aspo-2)</name>
    <name type="common">Desulfovibrio aespoeensis</name>
    <dbReference type="NCBI Taxonomy" id="643562"/>
    <lineage>
        <taxon>Bacteria</taxon>
        <taxon>Pseudomonadati</taxon>
        <taxon>Thermodesulfobacteriota</taxon>
        <taxon>Desulfovibrionia</taxon>
        <taxon>Desulfovibrionales</taxon>
        <taxon>Desulfovibrionaceae</taxon>
    </lineage>
</organism>
<protein>
    <submittedName>
        <fullName evidence="2">Uncharacterized protein</fullName>
    </submittedName>
</protein>
<reference evidence="2 3" key="2">
    <citation type="journal article" date="2014" name="Genome Announc.">
        <title>Complete Genome Sequence of the Subsurface, Mesophilic Sulfate-Reducing Bacterium Desulfovibrio aespoeensis Aspo-2.</title>
        <authorList>
            <person name="Pedersen K."/>
            <person name="Bengtsson A."/>
            <person name="Edlund J."/>
            <person name="Rabe L."/>
            <person name="Hazen T."/>
            <person name="Chakraborty R."/>
            <person name="Goodwin L."/>
            <person name="Shapiro N."/>
        </authorList>
    </citation>
    <scope>NUCLEOTIDE SEQUENCE [LARGE SCALE GENOMIC DNA]</scope>
    <source>
        <strain evidence="3">ATCC 700646 / DSM 10631 / Aspo-2</strain>
    </source>
</reference>
<proteinExistence type="predicted"/>
<evidence type="ECO:0000313" key="3">
    <source>
        <dbReference type="Proteomes" id="UP000002191"/>
    </source>
</evidence>
<name>E6VUC7_PSEA9</name>
<keyword evidence="1" id="KW-0812">Transmembrane</keyword>
<reference evidence="3" key="1">
    <citation type="submission" date="2010-12" db="EMBL/GenBank/DDBJ databases">
        <title>Complete sequence of Desulfovibrio aespoeensis Aspo-2.</title>
        <authorList>
            <consortium name="US DOE Joint Genome Institute"/>
            <person name="Lucas S."/>
            <person name="Copeland A."/>
            <person name="Lapidus A."/>
            <person name="Cheng J.-F."/>
            <person name="Goodwin L."/>
            <person name="Pitluck S."/>
            <person name="Chertkov O."/>
            <person name="Misra M."/>
            <person name="Detter J.C."/>
            <person name="Han C."/>
            <person name="Tapia R."/>
            <person name="Land M."/>
            <person name="Hauser L."/>
            <person name="Kyrpides N."/>
            <person name="Ivanova N."/>
            <person name="Ovchinnikova G."/>
            <person name="Pedersen K."/>
            <person name="Jagevall S."/>
            <person name="Hazen T."/>
            <person name="Woyke T."/>
        </authorList>
    </citation>
    <scope>NUCLEOTIDE SEQUENCE [LARGE SCALE GENOMIC DNA]</scope>
    <source>
        <strain evidence="3">ATCC 700646 / DSM 10631 / Aspo-2</strain>
    </source>
</reference>
<gene>
    <name evidence="2" type="ordered locus">Daes_2429</name>
</gene>
<evidence type="ECO:0000313" key="2">
    <source>
        <dbReference type="EMBL" id="ADU63434.1"/>
    </source>
</evidence>
<keyword evidence="1" id="KW-0472">Membrane</keyword>
<accession>E6VUC7</accession>
<dbReference type="Proteomes" id="UP000002191">
    <property type="component" value="Chromosome"/>
</dbReference>
<dbReference type="STRING" id="643562.Daes_2429"/>
<dbReference type="AlphaFoldDB" id="E6VUC7"/>
<sequence length="66" mass="7490">MADTLAYTVRVKSDTGLAVLVLIPALGIVTWLPRSQVTMPETIHFGDTLEVEIPRWLIRNEREWLG</sequence>